<proteinExistence type="inferred from homology"/>
<dbReference type="Pfam" id="PF00887">
    <property type="entry name" value="ACBP"/>
    <property type="match status" value="1"/>
</dbReference>
<feature type="region of interest" description="Disordered" evidence="3">
    <location>
        <begin position="179"/>
        <end position="202"/>
    </location>
</feature>
<dbReference type="PROSITE" id="PS00880">
    <property type="entry name" value="ACB_1"/>
    <property type="match status" value="1"/>
</dbReference>
<dbReference type="AlphaFoldDB" id="A0A8H3GL04"/>
<evidence type="ECO:0000256" key="2">
    <source>
        <dbReference type="ARBA" id="ARBA00023121"/>
    </source>
</evidence>
<evidence type="ECO:0000313" key="6">
    <source>
        <dbReference type="EMBL" id="CAE6455679.1"/>
    </source>
</evidence>
<evidence type="ECO:0000256" key="3">
    <source>
        <dbReference type="SAM" id="MobiDB-lite"/>
    </source>
</evidence>
<gene>
    <name evidence="6" type="ORF">RDB_LOCUS76781</name>
</gene>
<evidence type="ECO:0000256" key="4">
    <source>
        <dbReference type="SAM" id="Phobius"/>
    </source>
</evidence>
<sequence length="541" mass="59779">MPACSIALTRLAYHYIARERLATSPYSGALADCLIDAGVEGIRAVIRTQTVRMDIDTLVNAQFNRAVEIVQSLPKTGPIQTGYEEKLAMYSLYKQATQGNVKTSRPGVWDMLGRAKWDEWAKHKDMDTREAQWRYVETLKKASIIHYIAILSDLIAELDAFAGDPSNLVMSRHSNMDASTSFHDRAETSSSGSSRTEGSPPPVRAALLEAQKQHFAHVQRPNDTAVFESSEDDGTTESDTDEEAENALTPPPQPQSQSQQRATSPPIVRPRSSLSSQYQYRTPVARSNVAYSPTHSPTGQGPMPVVAGVPLTQPQPRYAAPSAFAPLSQQHSALAFSPQQPTHPLHPAYHPHMPPPDVMASYQGHPHPAYQDTPRSRSPPRGSTSMGLERAVVDIQASLAALRERMETIEQGGSFSSSYSSRNRQSPPRRHSPSNPMLPFNLDPRSFGAWSVVLTPLARSVVSVRHMLQVVRRNPTMIIIRRLMLDISFLLALLAVIRACWKRFGGRRREIISALSGIWIAIVNGGKAPARRERILVDRGI</sequence>
<dbReference type="GO" id="GO:0006631">
    <property type="term" value="P:fatty acid metabolic process"/>
    <property type="evidence" value="ECO:0007669"/>
    <property type="project" value="TreeGrafter"/>
</dbReference>
<feature type="compositionally biased region" description="Acidic residues" evidence="3">
    <location>
        <begin position="229"/>
        <end position="245"/>
    </location>
</feature>
<feature type="compositionally biased region" description="Low complexity" evidence="3">
    <location>
        <begin position="188"/>
        <end position="198"/>
    </location>
</feature>
<dbReference type="PROSITE" id="PS51228">
    <property type="entry name" value="ACB_2"/>
    <property type="match status" value="1"/>
</dbReference>
<evidence type="ECO:0000259" key="5">
    <source>
        <dbReference type="PROSITE" id="PS51228"/>
    </source>
</evidence>
<comment type="caution">
    <text evidence="6">The sequence shown here is derived from an EMBL/GenBank/DDBJ whole genome shotgun (WGS) entry which is preliminary data.</text>
</comment>
<dbReference type="PANTHER" id="PTHR23310">
    <property type="entry name" value="ACYL-COA-BINDING PROTEIN, ACBP"/>
    <property type="match status" value="1"/>
</dbReference>
<dbReference type="InterPro" id="IPR022408">
    <property type="entry name" value="Acyl-CoA-binding_prot_CS"/>
</dbReference>
<evidence type="ECO:0000256" key="1">
    <source>
        <dbReference type="ARBA" id="ARBA00005567"/>
    </source>
</evidence>
<dbReference type="Proteomes" id="UP000663888">
    <property type="component" value="Unassembled WGS sequence"/>
</dbReference>
<dbReference type="Gene3D" id="1.20.80.10">
    <property type="match status" value="1"/>
</dbReference>
<dbReference type="GO" id="GO:0000062">
    <property type="term" value="F:fatty-acyl-CoA binding"/>
    <property type="evidence" value="ECO:0007669"/>
    <property type="project" value="InterPro"/>
</dbReference>
<accession>A0A8H3GL04</accession>
<feature type="transmembrane region" description="Helical" evidence="4">
    <location>
        <begin position="483"/>
        <end position="501"/>
    </location>
</feature>
<organism evidence="6 7">
    <name type="scientific">Rhizoctonia solani</name>
    <dbReference type="NCBI Taxonomy" id="456999"/>
    <lineage>
        <taxon>Eukaryota</taxon>
        <taxon>Fungi</taxon>
        <taxon>Dikarya</taxon>
        <taxon>Basidiomycota</taxon>
        <taxon>Agaricomycotina</taxon>
        <taxon>Agaricomycetes</taxon>
        <taxon>Cantharellales</taxon>
        <taxon>Ceratobasidiaceae</taxon>
        <taxon>Rhizoctonia</taxon>
    </lineage>
</organism>
<reference evidence="6" key="1">
    <citation type="submission" date="2021-01" db="EMBL/GenBank/DDBJ databases">
        <authorList>
            <person name="Kaushik A."/>
        </authorList>
    </citation>
    <scope>NUCLEOTIDE SEQUENCE</scope>
    <source>
        <strain evidence="6">AG4-R118</strain>
    </source>
</reference>
<dbReference type="InterPro" id="IPR014352">
    <property type="entry name" value="FERM/acyl-CoA-bd_prot_sf"/>
</dbReference>
<feature type="domain" description="ACB" evidence="5">
    <location>
        <begin position="59"/>
        <end position="148"/>
    </location>
</feature>
<dbReference type="InterPro" id="IPR000582">
    <property type="entry name" value="Acyl-CoA-binding_protein"/>
</dbReference>
<protein>
    <recommendedName>
        <fullName evidence="5">ACB domain-containing protein</fullName>
    </recommendedName>
</protein>
<feature type="region of interest" description="Disordered" evidence="3">
    <location>
        <begin position="411"/>
        <end position="437"/>
    </location>
</feature>
<dbReference type="EMBL" id="CAJMWX010001047">
    <property type="protein sequence ID" value="CAE6455679.1"/>
    <property type="molecule type" value="Genomic_DNA"/>
</dbReference>
<comment type="similarity">
    <text evidence="1">Belongs to the ACBP family.</text>
</comment>
<dbReference type="FunFam" id="1.20.80.10:FF:000010">
    <property type="entry name" value="Acyl-CoA-binding domain-containing protein 5"/>
    <property type="match status" value="1"/>
</dbReference>
<feature type="compositionally biased region" description="Low complexity" evidence="3">
    <location>
        <begin position="414"/>
        <end position="426"/>
    </location>
</feature>
<keyword evidence="4" id="KW-0812">Transmembrane</keyword>
<evidence type="ECO:0000313" key="7">
    <source>
        <dbReference type="Proteomes" id="UP000663888"/>
    </source>
</evidence>
<keyword evidence="2" id="KW-0446">Lipid-binding</keyword>
<dbReference type="PRINTS" id="PR00689">
    <property type="entry name" value="ACOABINDINGP"/>
</dbReference>
<dbReference type="PANTHER" id="PTHR23310:SF62">
    <property type="entry name" value="ACYL-COA BINDING PROTEIN 1, ISOFORM A"/>
    <property type="match status" value="1"/>
</dbReference>
<keyword evidence="4" id="KW-1133">Transmembrane helix</keyword>
<feature type="region of interest" description="Disordered" evidence="3">
    <location>
        <begin position="215"/>
        <end position="280"/>
    </location>
</feature>
<keyword evidence="4" id="KW-0472">Membrane</keyword>
<dbReference type="InterPro" id="IPR035984">
    <property type="entry name" value="Acyl-CoA-binding_sf"/>
</dbReference>
<name>A0A8H3GL04_9AGAM</name>
<dbReference type="SUPFAM" id="SSF47027">
    <property type="entry name" value="Acyl-CoA binding protein"/>
    <property type="match status" value="1"/>
</dbReference>
<feature type="region of interest" description="Disordered" evidence="3">
    <location>
        <begin position="349"/>
        <end position="387"/>
    </location>
</feature>